<organism evidence="2 3">
    <name type="scientific">Alteribacillus persepolensis</name>
    <dbReference type="NCBI Taxonomy" id="568899"/>
    <lineage>
        <taxon>Bacteria</taxon>
        <taxon>Bacillati</taxon>
        <taxon>Bacillota</taxon>
        <taxon>Bacilli</taxon>
        <taxon>Bacillales</taxon>
        <taxon>Bacillaceae</taxon>
        <taxon>Alteribacillus</taxon>
    </lineage>
</organism>
<gene>
    <name evidence="2" type="ORF">SAMN05192534_12078</name>
</gene>
<name>A0A1G8HMD7_9BACI</name>
<dbReference type="Proteomes" id="UP000199163">
    <property type="component" value="Unassembled WGS sequence"/>
</dbReference>
<evidence type="ECO:0000313" key="3">
    <source>
        <dbReference type="Proteomes" id="UP000199163"/>
    </source>
</evidence>
<keyword evidence="1" id="KW-1133">Transmembrane helix</keyword>
<feature type="transmembrane region" description="Helical" evidence="1">
    <location>
        <begin position="65"/>
        <end position="90"/>
    </location>
</feature>
<feature type="transmembrane region" description="Helical" evidence="1">
    <location>
        <begin position="25"/>
        <end position="44"/>
    </location>
</feature>
<proteinExistence type="predicted"/>
<keyword evidence="1" id="KW-0472">Membrane</keyword>
<keyword evidence="3" id="KW-1185">Reference proteome</keyword>
<sequence length="94" mass="10339">MFKDYNKNQVVLLLDLSHTLQDNDIAFSVNDLSFLIIGSVFYFSETVMSQPLLSTSATFTASAGFTTASILALAAALFFTAAVFLAHLFFGYFF</sequence>
<keyword evidence="1" id="KW-0812">Transmembrane</keyword>
<protein>
    <submittedName>
        <fullName evidence="2">Uncharacterized protein</fullName>
    </submittedName>
</protein>
<accession>A0A1G8HMD7</accession>
<evidence type="ECO:0000256" key="1">
    <source>
        <dbReference type="SAM" id="Phobius"/>
    </source>
</evidence>
<dbReference type="AlphaFoldDB" id="A0A1G8HMD7"/>
<reference evidence="2 3" key="1">
    <citation type="submission" date="2016-10" db="EMBL/GenBank/DDBJ databases">
        <authorList>
            <person name="de Groot N.N."/>
        </authorList>
    </citation>
    <scope>NUCLEOTIDE SEQUENCE [LARGE SCALE GENOMIC DNA]</scope>
    <source>
        <strain evidence="2 3">DSM 21632</strain>
    </source>
</reference>
<dbReference type="EMBL" id="FNDK01000020">
    <property type="protein sequence ID" value="SDI07866.1"/>
    <property type="molecule type" value="Genomic_DNA"/>
</dbReference>
<evidence type="ECO:0000313" key="2">
    <source>
        <dbReference type="EMBL" id="SDI07866.1"/>
    </source>
</evidence>